<keyword evidence="3" id="KW-1185">Reference proteome</keyword>
<evidence type="ECO:0000313" key="4">
    <source>
        <dbReference type="WBParaSite" id="PSAMB.scaffold2224size24495.g16931.t1"/>
    </source>
</evidence>
<dbReference type="Gene3D" id="1.10.238.10">
    <property type="entry name" value="EF-hand"/>
    <property type="match status" value="1"/>
</dbReference>
<dbReference type="WBParaSite" id="PSAMB.scaffold2224size24495.g16931.t1">
    <property type="protein sequence ID" value="PSAMB.scaffold2224size24495.g16931.t1"/>
    <property type="gene ID" value="PSAMB.scaffold2224size24495.g16931"/>
</dbReference>
<evidence type="ECO:0000256" key="1">
    <source>
        <dbReference type="ARBA" id="ARBA00022837"/>
    </source>
</evidence>
<dbReference type="InterPro" id="IPR011992">
    <property type="entry name" value="EF-hand-dom_pair"/>
</dbReference>
<feature type="domain" description="EF-hand" evidence="2">
    <location>
        <begin position="70"/>
        <end position="105"/>
    </location>
</feature>
<evidence type="ECO:0000259" key="2">
    <source>
        <dbReference type="PROSITE" id="PS50222"/>
    </source>
</evidence>
<evidence type="ECO:0000313" key="3">
    <source>
        <dbReference type="Proteomes" id="UP000887566"/>
    </source>
</evidence>
<protein>
    <submittedName>
        <fullName evidence="4">EF-hand domain-containing protein</fullName>
    </submittedName>
</protein>
<feature type="domain" description="EF-hand" evidence="2">
    <location>
        <begin position="34"/>
        <end position="69"/>
    </location>
</feature>
<reference evidence="4" key="1">
    <citation type="submission" date="2022-11" db="UniProtKB">
        <authorList>
            <consortium name="WormBaseParasite"/>
        </authorList>
    </citation>
    <scope>IDENTIFICATION</scope>
</reference>
<dbReference type="InterPro" id="IPR018247">
    <property type="entry name" value="EF_Hand_1_Ca_BS"/>
</dbReference>
<accession>A0A914VMB2</accession>
<dbReference type="Proteomes" id="UP000887566">
    <property type="component" value="Unplaced"/>
</dbReference>
<sequence length="117" mass="13613">MCQTWAWALRGNGKIGEEEYTAFLKRREEEYQNELREGLQQTLKDFDKNEDGKLEEEEIVQLLAATRNLRPKASFKPAFAELDSDNDGGLNVDELEFFLQHTPWNLLEEIPSSEMMS</sequence>
<dbReference type="PROSITE" id="PS50222">
    <property type="entry name" value="EF_HAND_2"/>
    <property type="match status" value="2"/>
</dbReference>
<dbReference type="AlphaFoldDB" id="A0A914VMB2"/>
<keyword evidence="1" id="KW-0106">Calcium</keyword>
<dbReference type="Pfam" id="PF13202">
    <property type="entry name" value="EF-hand_5"/>
    <property type="match status" value="2"/>
</dbReference>
<proteinExistence type="predicted"/>
<dbReference type="GO" id="GO:0005509">
    <property type="term" value="F:calcium ion binding"/>
    <property type="evidence" value="ECO:0007669"/>
    <property type="project" value="InterPro"/>
</dbReference>
<dbReference type="PROSITE" id="PS00018">
    <property type="entry name" value="EF_HAND_1"/>
    <property type="match status" value="1"/>
</dbReference>
<dbReference type="SMART" id="SM00054">
    <property type="entry name" value="EFh"/>
    <property type="match status" value="2"/>
</dbReference>
<dbReference type="SUPFAM" id="SSF47473">
    <property type="entry name" value="EF-hand"/>
    <property type="match status" value="1"/>
</dbReference>
<dbReference type="InterPro" id="IPR002048">
    <property type="entry name" value="EF_hand_dom"/>
</dbReference>
<name>A0A914VMB2_9BILA</name>
<organism evidence="3 4">
    <name type="scientific">Plectus sambesii</name>
    <dbReference type="NCBI Taxonomy" id="2011161"/>
    <lineage>
        <taxon>Eukaryota</taxon>
        <taxon>Metazoa</taxon>
        <taxon>Ecdysozoa</taxon>
        <taxon>Nematoda</taxon>
        <taxon>Chromadorea</taxon>
        <taxon>Plectida</taxon>
        <taxon>Plectina</taxon>
        <taxon>Plectoidea</taxon>
        <taxon>Plectidae</taxon>
        <taxon>Plectus</taxon>
    </lineage>
</organism>